<dbReference type="Pfam" id="PF04439">
    <property type="entry name" value="Adenyl_transf"/>
    <property type="match status" value="1"/>
</dbReference>
<dbReference type="PIRSF" id="PIRSF000812">
    <property type="entry name" value="AAD"/>
    <property type="match status" value="1"/>
</dbReference>
<dbReference type="RefSeq" id="WP_136778728.1">
    <property type="nucleotide sequence ID" value="NZ_SUPK01000007.1"/>
</dbReference>
<dbReference type="Gene3D" id="1.20.120.330">
    <property type="entry name" value="Nucleotidyltransferases domain 2"/>
    <property type="match status" value="1"/>
</dbReference>
<organism evidence="1 2">
    <name type="scientific">Cohnella pontilimi</name>
    <dbReference type="NCBI Taxonomy" id="2564100"/>
    <lineage>
        <taxon>Bacteria</taxon>
        <taxon>Bacillati</taxon>
        <taxon>Bacillota</taxon>
        <taxon>Bacilli</taxon>
        <taxon>Bacillales</taxon>
        <taxon>Paenibacillaceae</taxon>
        <taxon>Cohnella</taxon>
    </lineage>
</organism>
<evidence type="ECO:0000313" key="2">
    <source>
        <dbReference type="Proteomes" id="UP000309673"/>
    </source>
</evidence>
<name>A0A4U0F953_9BACL</name>
<dbReference type="Gene3D" id="3.30.460.10">
    <property type="entry name" value="Beta Polymerase, domain 2"/>
    <property type="match status" value="1"/>
</dbReference>
<dbReference type="SUPFAM" id="SSF81631">
    <property type="entry name" value="PAP/OAS1 substrate-binding domain"/>
    <property type="match status" value="1"/>
</dbReference>
<keyword evidence="1" id="KW-0808">Transferase</keyword>
<dbReference type="InterPro" id="IPR007530">
    <property type="entry name" value="Aminoglycoside_adenylylTfrase"/>
</dbReference>
<keyword evidence="1" id="KW-0548">Nucleotidyltransferase</keyword>
<proteinExistence type="predicted"/>
<evidence type="ECO:0000313" key="1">
    <source>
        <dbReference type="EMBL" id="TJY41100.1"/>
    </source>
</evidence>
<dbReference type="EMBL" id="SUPK01000007">
    <property type="protein sequence ID" value="TJY41100.1"/>
    <property type="molecule type" value="Genomic_DNA"/>
</dbReference>
<dbReference type="AlphaFoldDB" id="A0A4U0F953"/>
<accession>A0A4U0F953</accession>
<sequence length="281" mass="32664">MRSERMMLDLILGFAKEDTRIRAVVMSGSRGDPTAPRDRFQDYDIVYVVSELESFVADRSWIQRFGDILIMQTPDENSLADDDPRDSFAFLMLFTDGNRIDLTFHPLDKLNKLHFDSLSVPLLDKDGILPPLPPPGNRDYLPMPPTANQFSDCCNEFWWVSTYIAKGLWRRELPYAKTMFEGPVRDMLMMMLTWHIGIKTGFKESPGKAGKYFVKFLEPRHWEAFVRTYADGDYEHIWQALFTMCDLFREIAIGVAEHFGFVYALDEDKQVTSYLKAVHRM</sequence>
<reference evidence="1 2" key="1">
    <citation type="submission" date="2019-04" db="EMBL/GenBank/DDBJ databases">
        <title>Cohnella sp. nov., isolated from soil.</title>
        <authorList>
            <person name="Kim W."/>
        </authorList>
    </citation>
    <scope>NUCLEOTIDE SEQUENCE [LARGE SCALE GENOMIC DNA]</scope>
    <source>
        <strain evidence="1 2">CAU 1483</strain>
    </source>
</reference>
<dbReference type="SUPFAM" id="SSF81301">
    <property type="entry name" value="Nucleotidyltransferase"/>
    <property type="match status" value="1"/>
</dbReference>
<dbReference type="Proteomes" id="UP000309673">
    <property type="component" value="Unassembled WGS sequence"/>
</dbReference>
<comment type="caution">
    <text evidence="1">The sequence shown here is derived from an EMBL/GenBank/DDBJ whole genome shotgun (WGS) entry which is preliminary data.</text>
</comment>
<keyword evidence="2" id="KW-1185">Reference proteome</keyword>
<protein>
    <submittedName>
        <fullName evidence="1">Aminoglycoside 6-adenylyltransferase</fullName>
    </submittedName>
</protein>
<gene>
    <name evidence="1" type="primary">ant(6)</name>
    <name evidence="1" type="ORF">E5161_15495</name>
</gene>
<dbReference type="GO" id="GO:0016779">
    <property type="term" value="F:nucleotidyltransferase activity"/>
    <property type="evidence" value="ECO:0007669"/>
    <property type="project" value="UniProtKB-KW"/>
</dbReference>
<dbReference type="InterPro" id="IPR043519">
    <property type="entry name" value="NT_sf"/>
</dbReference>
<dbReference type="OrthoDB" id="9776406at2"/>